<evidence type="ECO:0000313" key="3">
    <source>
        <dbReference type="EMBL" id="CAH1161481.1"/>
    </source>
</evidence>
<gene>
    <name evidence="3" type="ORF">PHYEVI_LOCUS3120</name>
</gene>
<dbReference type="Proteomes" id="UP001153712">
    <property type="component" value="Chromosome 12"/>
</dbReference>
<accession>A0A9P0DQ50</accession>
<feature type="transmembrane region" description="Helical" evidence="2">
    <location>
        <begin position="94"/>
        <end position="115"/>
    </location>
</feature>
<name>A0A9P0DQ50_PHYSR</name>
<keyword evidence="2" id="KW-0812">Transmembrane</keyword>
<dbReference type="OrthoDB" id="8180835at2759"/>
<reference evidence="3" key="1">
    <citation type="submission" date="2022-01" db="EMBL/GenBank/DDBJ databases">
        <authorList>
            <person name="King R."/>
        </authorList>
    </citation>
    <scope>NUCLEOTIDE SEQUENCE</scope>
</reference>
<organism evidence="3 4">
    <name type="scientific">Phyllotreta striolata</name>
    <name type="common">Striped flea beetle</name>
    <name type="synonym">Crioceris striolata</name>
    <dbReference type="NCBI Taxonomy" id="444603"/>
    <lineage>
        <taxon>Eukaryota</taxon>
        <taxon>Metazoa</taxon>
        <taxon>Ecdysozoa</taxon>
        <taxon>Arthropoda</taxon>
        <taxon>Hexapoda</taxon>
        <taxon>Insecta</taxon>
        <taxon>Pterygota</taxon>
        <taxon>Neoptera</taxon>
        <taxon>Endopterygota</taxon>
        <taxon>Coleoptera</taxon>
        <taxon>Polyphaga</taxon>
        <taxon>Cucujiformia</taxon>
        <taxon>Chrysomeloidea</taxon>
        <taxon>Chrysomelidae</taxon>
        <taxon>Galerucinae</taxon>
        <taxon>Alticini</taxon>
        <taxon>Phyllotreta</taxon>
    </lineage>
</organism>
<keyword evidence="4" id="KW-1185">Reference proteome</keyword>
<protein>
    <submittedName>
        <fullName evidence="3">Uncharacterized protein</fullName>
    </submittedName>
</protein>
<feature type="region of interest" description="Disordered" evidence="1">
    <location>
        <begin position="286"/>
        <end position="327"/>
    </location>
</feature>
<proteinExistence type="predicted"/>
<dbReference type="AlphaFoldDB" id="A0A9P0DQ50"/>
<keyword evidence="2" id="KW-0472">Membrane</keyword>
<evidence type="ECO:0000313" key="4">
    <source>
        <dbReference type="Proteomes" id="UP001153712"/>
    </source>
</evidence>
<feature type="transmembrane region" description="Helical" evidence="2">
    <location>
        <begin position="12"/>
        <end position="28"/>
    </location>
</feature>
<dbReference type="EMBL" id="OU900105">
    <property type="protein sequence ID" value="CAH1161481.1"/>
    <property type="molecule type" value="Genomic_DNA"/>
</dbReference>
<feature type="transmembrane region" description="Helical" evidence="2">
    <location>
        <begin position="127"/>
        <end position="144"/>
    </location>
</feature>
<feature type="transmembrane region" description="Helical" evidence="2">
    <location>
        <begin position="64"/>
        <end position="82"/>
    </location>
</feature>
<evidence type="ECO:0000256" key="2">
    <source>
        <dbReference type="SAM" id="Phobius"/>
    </source>
</evidence>
<feature type="compositionally biased region" description="Polar residues" evidence="1">
    <location>
        <begin position="307"/>
        <end position="327"/>
    </location>
</feature>
<evidence type="ECO:0000256" key="1">
    <source>
        <dbReference type="SAM" id="MobiDB-lite"/>
    </source>
</evidence>
<sequence length="327" mass="36766">MAQFNRWTFIKLLEVILVLVCVIFKRVTDDESSRVFLYLQKLSREWHLLNNITWSRVGAAVADTAYGGYLIITGALFFAHLFGELPTTTRIFEYIVLGIGTILFIVLGSLSFAAIDSVPHNLIDNAAIVGTVSLVVAALFLLDIGGPKRRTPKQTAAKLKKPPDSKVITKQVYEAEKRKKDERKASAPEMQFVPKKAEKNERNGVTTMEMQTMNNGGYQRMHDSRDDSFRRFGIYGQDVTDEGATTDAEDIEMPPKMEPHSPIWSNIRKGQYGKSDIVNPKLMLQRSDFPEDFRPPSSPGDPGYVQYTAQHWGQSGARTPRHSPTQV</sequence>
<keyword evidence="2" id="KW-1133">Transmembrane helix</keyword>